<protein>
    <recommendedName>
        <fullName evidence="5">HTH luxR-type domain-containing protein</fullName>
    </recommendedName>
</protein>
<dbReference type="CDD" id="cd06170">
    <property type="entry name" value="LuxR_C_like"/>
    <property type="match status" value="1"/>
</dbReference>
<dbReference type="PROSITE" id="PS50043">
    <property type="entry name" value="HTH_LUXR_2"/>
    <property type="match status" value="1"/>
</dbReference>
<feature type="non-terminal residue" evidence="6">
    <location>
        <position position="1"/>
    </location>
</feature>
<evidence type="ECO:0000259" key="5">
    <source>
        <dbReference type="PROSITE" id="PS50043"/>
    </source>
</evidence>
<dbReference type="PANTHER" id="PTHR44688:SF16">
    <property type="entry name" value="DNA-BINDING TRANSCRIPTIONAL ACTIVATOR DEVR_DOSR"/>
    <property type="match status" value="1"/>
</dbReference>
<dbReference type="SUPFAM" id="SSF46894">
    <property type="entry name" value="C-terminal effector domain of the bipartite response regulators"/>
    <property type="match status" value="1"/>
</dbReference>
<evidence type="ECO:0000313" key="6">
    <source>
        <dbReference type="EMBL" id="KKK98975.1"/>
    </source>
</evidence>
<dbReference type="GO" id="GO:0006355">
    <property type="term" value="P:regulation of DNA-templated transcription"/>
    <property type="evidence" value="ECO:0007669"/>
    <property type="project" value="InterPro"/>
</dbReference>
<reference evidence="6" key="1">
    <citation type="journal article" date="2015" name="Nature">
        <title>Complex archaea that bridge the gap between prokaryotes and eukaryotes.</title>
        <authorList>
            <person name="Spang A."/>
            <person name="Saw J.H."/>
            <person name="Jorgensen S.L."/>
            <person name="Zaremba-Niedzwiedzka K."/>
            <person name="Martijn J."/>
            <person name="Lind A.E."/>
            <person name="van Eijk R."/>
            <person name="Schleper C."/>
            <person name="Guy L."/>
            <person name="Ettema T.J."/>
        </authorList>
    </citation>
    <scope>NUCLEOTIDE SEQUENCE</scope>
</reference>
<dbReference type="PRINTS" id="PR00038">
    <property type="entry name" value="HTHLUXR"/>
</dbReference>
<dbReference type="InterPro" id="IPR036388">
    <property type="entry name" value="WH-like_DNA-bd_sf"/>
</dbReference>
<gene>
    <name evidence="6" type="ORF">LCGC14_2637410</name>
</gene>
<accession>A0A0F9AL14</accession>
<evidence type="ECO:0000256" key="4">
    <source>
        <dbReference type="SAM" id="MobiDB-lite"/>
    </source>
</evidence>
<keyword evidence="2" id="KW-0238">DNA-binding</keyword>
<dbReference type="PANTHER" id="PTHR44688">
    <property type="entry name" value="DNA-BINDING TRANSCRIPTIONAL ACTIVATOR DEVR_DOSR"/>
    <property type="match status" value="1"/>
</dbReference>
<dbReference type="GO" id="GO:0003677">
    <property type="term" value="F:DNA binding"/>
    <property type="evidence" value="ECO:0007669"/>
    <property type="project" value="UniProtKB-KW"/>
</dbReference>
<keyword evidence="1" id="KW-0805">Transcription regulation</keyword>
<keyword evidence="3" id="KW-0804">Transcription</keyword>
<dbReference type="Gene3D" id="1.10.10.10">
    <property type="entry name" value="Winged helix-like DNA-binding domain superfamily/Winged helix DNA-binding domain"/>
    <property type="match status" value="1"/>
</dbReference>
<proteinExistence type="predicted"/>
<name>A0A0F9AL14_9ZZZZ</name>
<organism evidence="6">
    <name type="scientific">marine sediment metagenome</name>
    <dbReference type="NCBI Taxonomy" id="412755"/>
    <lineage>
        <taxon>unclassified sequences</taxon>
        <taxon>metagenomes</taxon>
        <taxon>ecological metagenomes</taxon>
    </lineage>
</organism>
<evidence type="ECO:0000256" key="1">
    <source>
        <dbReference type="ARBA" id="ARBA00023015"/>
    </source>
</evidence>
<feature type="compositionally biased region" description="Basic and acidic residues" evidence="4">
    <location>
        <begin position="24"/>
        <end position="35"/>
    </location>
</feature>
<dbReference type="InterPro" id="IPR016032">
    <property type="entry name" value="Sig_transdc_resp-reg_C-effctor"/>
</dbReference>
<dbReference type="EMBL" id="LAZR01045390">
    <property type="protein sequence ID" value="KKK98975.1"/>
    <property type="molecule type" value="Genomic_DNA"/>
</dbReference>
<sequence length="106" mass="11595">TYVSAIALATLRRPGPADQAAGGTDRRSERSQLTPRQREILVHMANGLKNREIADQLDTLEGTVKVHVKTILLKLGASNRTHAVIQALRMGLIPADMVQADGDWEE</sequence>
<feature type="region of interest" description="Disordered" evidence="4">
    <location>
        <begin position="14"/>
        <end position="35"/>
    </location>
</feature>
<evidence type="ECO:0000256" key="2">
    <source>
        <dbReference type="ARBA" id="ARBA00023125"/>
    </source>
</evidence>
<evidence type="ECO:0000256" key="3">
    <source>
        <dbReference type="ARBA" id="ARBA00023163"/>
    </source>
</evidence>
<dbReference type="InterPro" id="IPR000792">
    <property type="entry name" value="Tscrpt_reg_LuxR_C"/>
</dbReference>
<dbReference type="SMART" id="SM00421">
    <property type="entry name" value="HTH_LUXR"/>
    <property type="match status" value="1"/>
</dbReference>
<dbReference type="Pfam" id="PF00196">
    <property type="entry name" value="GerE"/>
    <property type="match status" value="1"/>
</dbReference>
<dbReference type="AlphaFoldDB" id="A0A0F9AL14"/>
<feature type="domain" description="HTH luxR-type" evidence="5">
    <location>
        <begin position="26"/>
        <end position="91"/>
    </location>
</feature>
<comment type="caution">
    <text evidence="6">The sequence shown here is derived from an EMBL/GenBank/DDBJ whole genome shotgun (WGS) entry which is preliminary data.</text>
</comment>